<dbReference type="EMBL" id="ML735799">
    <property type="protein sequence ID" value="KAE8413748.1"/>
    <property type="molecule type" value="Genomic_DNA"/>
</dbReference>
<keyword evidence="3" id="KW-1185">Reference proteome</keyword>
<name>A0ABQ6WAV0_9EURO</name>
<keyword evidence="1" id="KW-0732">Signal</keyword>
<feature type="chain" id="PRO_5046260198" description="Karyogamy protein 5" evidence="1">
    <location>
        <begin position="20"/>
        <end position="236"/>
    </location>
</feature>
<accession>A0ABQ6WAV0</accession>
<evidence type="ECO:0008006" key="4">
    <source>
        <dbReference type="Google" id="ProtNLM"/>
    </source>
</evidence>
<organism evidence="2 3">
    <name type="scientific">Aspergillus pseudocaelatus</name>
    <dbReference type="NCBI Taxonomy" id="1825620"/>
    <lineage>
        <taxon>Eukaryota</taxon>
        <taxon>Fungi</taxon>
        <taxon>Dikarya</taxon>
        <taxon>Ascomycota</taxon>
        <taxon>Pezizomycotina</taxon>
        <taxon>Eurotiomycetes</taxon>
        <taxon>Eurotiomycetidae</taxon>
        <taxon>Eurotiales</taxon>
        <taxon>Aspergillaceae</taxon>
        <taxon>Aspergillus</taxon>
        <taxon>Aspergillus subgen. Circumdati</taxon>
    </lineage>
</organism>
<evidence type="ECO:0000256" key="1">
    <source>
        <dbReference type="SAM" id="SignalP"/>
    </source>
</evidence>
<evidence type="ECO:0000313" key="3">
    <source>
        <dbReference type="Proteomes" id="UP000325395"/>
    </source>
</evidence>
<dbReference type="InterPro" id="IPR053175">
    <property type="entry name" value="DHMBA_Reg_Transcription_Factor"/>
</dbReference>
<protein>
    <recommendedName>
        <fullName evidence="4">Karyogamy protein 5</fullName>
    </recommendedName>
</protein>
<dbReference type="Proteomes" id="UP000325395">
    <property type="component" value="Unassembled WGS sequence"/>
</dbReference>
<reference evidence="2 3" key="1">
    <citation type="submission" date="2019-04" db="EMBL/GenBank/DDBJ databases">
        <authorList>
            <consortium name="DOE Joint Genome Institute"/>
            <person name="Mondo S."/>
            <person name="Kjaerbolling I."/>
            <person name="Vesth T."/>
            <person name="Frisvad J.C."/>
            <person name="Nybo J.L."/>
            <person name="Theobald S."/>
            <person name="Kildgaard S."/>
            <person name="Isbrandt T."/>
            <person name="Kuo A."/>
            <person name="Sato A."/>
            <person name="Lyhne E.K."/>
            <person name="Kogle M.E."/>
            <person name="Wiebenga A."/>
            <person name="Kun R.S."/>
            <person name="Lubbers R.J."/>
            <person name="Makela M.R."/>
            <person name="Barry K."/>
            <person name="Chovatia M."/>
            <person name="Clum A."/>
            <person name="Daum C."/>
            <person name="Haridas S."/>
            <person name="He G."/>
            <person name="LaButti K."/>
            <person name="Lipzen A."/>
            <person name="Riley R."/>
            <person name="Salamov A."/>
            <person name="Simmons B.A."/>
            <person name="Magnuson J.K."/>
            <person name="Henrissat B."/>
            <person name="Mortensen U.H."/>
            <person name="Larsen T.O."/>
            <person name="Devries R.P."/>
            <person name="Grigoriev I.V."/>
            <person name="Machida M."/>
            <person name="Baker S.E."/>
            <person name="Andersen M.R."/>
            <person name="Cantor M.N."/>
            <person name="Hua S.X."/>
        </authorList>
    </citation>
    <scope>NUCLEOTIDE SEQUENCE [LARGE SCALE GENOMIC DNA]</scope>
    <source>
        <strain evidence="2 3">CBS 117616</strain>
    </source>
</reference>
<feature type="signal peptide" evidence="1">
    <location>
        <begin position="1"/>
        <end position="19"/>
    </location>
</feature>
<evidence type="ECO:0000313" key="2">
    <source>
        <dbReference type="EMBL" id="KAE8413748.1"/>
    </source>
</evidence>
<gene>
    <name evidence="2" type="ORF">BDV36DRAFT_23746</name>
</gene>
<sequence length="236" mass="26664">MARLVSTLISVLLLGLFESLIIRDRYSISSCAAHSHGTLALPRLRGCRQLSSPEGRSLLSHISTNIRSICLLESKPVPCDLLRLESEKCFYEKDLNRGFYINDILINRLPQMLSAMRKPITSTDACLGLIKDVKEFEEQLVQICPGLESCISSYQNGFTRETSNTKAIKTWLIVQMLRWSLSKTLRMKLLSLVAKSDTFGIDVILFYARVGNNARKGQGYYLCRLEGRTTTVRSFC</sequence>
<proteinExistence type="predicted"/>
<dbReference type="PANTHER" id="PTHR38791">
    <property type="entry name" value="ZN(II)2CYS6 TRANSCRIPTION FACTOR (EUROFUNG)-RELATED-RELATED"/>
    <property type="match status" value="1"/>
</dbReference>